<dbReference type="SUPFAM" id="SSF53335">
    <property type="entry name" value="S-adenosyl-L-methionine-dependent methyltransferases"/>
    <property type="match status" value="1"/>
</dbReference>
<dbReference type="KEGG" id="cput:CONPUDRAFT_116205"/>
<gene>
    <name evidence="1" type="ORF">CONPUDRAFT_116205</name>
</gene>
<reference evidence="2" key="1">
    <citation type="journal article" date="2012" name="Science">
        <title>The Paleozoic origin of enzymatic lignin decomposition reconstructed from 31 fungal genomes.</title>
        <authorList>
            <person name="Floudas D."/>
            <person name="Binder M."/>
            <person name="Riley R."/>
            <person name="Barry K."/>
            <person name="Blanchette R.A."/>
            <person name="Henrissat B."/>
            <person name="Martinez A.T."/>
            <person name="Otillar R."/>
            <person name="Spatafora J.W."/>
            <person name="Yadav J.S."/>
            <person name="Aerts A."/>
            <person name="Benoit I."/>
            <person name="Boyd A."/>
            <person name="Carlson A."/>
            <person name="Copeland A."/>
            <person name="Coutinho P.M."/>
            <person name="de Vries R.P."/>
            <person name="Ferreira P."/>
            <person name="Findley K."/>
            <person name="Foster B."/>
            <person name="Gaskell J."/>
            <person name="Glotzer D."/>
            <person name="Gorecki P."/>
            <person name="Heitman J."/>
            <person name="Hesse C."/>
            <person name="Hori C."/>
            <person name="Igarashi K."/>
            <person name="Jurgens J.A."/>
            <person name="Kallen N."/>
            <person name="Kersten P."/>
            <person name="Kohler A."/>
            <person name="Kuees U."/>
            <person name="Kumar T.K.A."/>
            <person name="Kuo A."/>
            <person name="LaButti K."/>
            <person name="Larrondo L.F."/>
            <person name="Lindquist E."/>
            <person name="Ling A."/>
            <person name="Lombard V."/>
            <person name="Lucas S."/>
            <person name="Lundell T."/>
            <person name="Martin R."/>
            <person name="McLaughlin D.J."/>
            <person name="Morgenstern I."/>
            <person name="Morin E."/>
            <person name="Murat C."/>
            <person name="Nagy L.G."/>
            <person name="Nolan M."/>
            <person name="Ohm R.A."/>
            <person name="Patyshakuliyeva A."/>
            <person name="Rokas A."/>
            <person name="Ruiz-Duenas F.J."/>
            <person name="Sabat G."/>
            <person name="Salamov A."/>
            <person name="Samejima M."/>
            <person name="Schmutz J."/>
            <person name="Slot J.C."/>
            <person name="St John F."/>
            <person name="Stenlid J."/>
            <person name="Sun H."/>
            <person name="Sun S."/>
            <person name="Syed K."/>
            <person name="Tsang A."/>
            <person name="Wiebenga A."/>
            <person name="Young D."/>
            <person name="Pisabarro A."/>
            <person name="Eastwood D.C."/>
            <person name="Martin F."/>
            <person name="Cullen D."/>
            <person name="Grigoriev I.V."/>
            <person name="Hibbett D.S."/>
        </authorList>
    </citation>
    <scope>NUCLEOTIDE SEQUENCE [LARGE SCALE GENOMIC DNA]</scope>
    <source>
        <strain evidence="2">RWD-64-598 SS2</strain>
    </source>
</reference>
<dbReference type="Proteomes" id="UP000053558">
    <property type="component" value="Unassembled WGS sequence"/>
</dbReference>
<evidence type="ECO:0000313" key="1">
    <source>
        <dbReference type="EMBL" id="EIW87126.1"/>
    </source>
</evidence>
<dbReference type="RefSeq" id="XP_007763721.1">
    <property type="nucleotide sequence ID" value="XM_007765531.1"/>
</dbReference>
<dbReference type="GO" id="GO:0008757">
    <property type="term" value="F:S-adenosylmethionine-dependent methyltransferase activity"/>
    <property type="evidence" value="ECO:0007669"/>
    <property type="project" value="UniProtKB-ARBA"/>
</dbReference>
<name>A0A5M3N729_CONPW</name>
<keyword evidence="2" id="KW-1185">Reference proteome</keyword>
<sequence>MDDQLDEDSQCFSLLLGYSSLVPPSKLSWPSEVSFSQVHSFLLNRILLDPHLTSYPPSERYQQSFWKWVIKNVEAMDRSDEDDELDERIYNHHLSLLSHDSSGPPPQSYVTSYWKGPAFQLSLRTATLLESRTTIEGGTTGLRTWKASYALSSFLLKRPGLVAGKHVLELGCGTGLLGIIVAGIQQFAGDVSADGSQLWLTDISDLVLERSSNNVQLPCNTSSIHPNVRYASLNWSDALEKEGAASLTSLLETINPDMILGADLVFDPSLVSPLAAVLSLALSVKTGSSRSKEAFIALTIRNEQTLAYFLEVVGEKLHCEELHLDDAGSSTILTGAMESDLDNSQDVKIFKITKGSRPP</sequence>
<evidence type="ECO:0008006" key="3">
    <source>
        <dbReference type="Google" id="ProtNLM"/>
    </source>
</evidence>
<organism evidence="1 2">
    <name type="scientific">Coniophora puteana (strain RWD-64-598)</name>
    <name type="common">Brown rot fungus</name>
    <dbReference type="NCBI Taxonomy" id="741705"/>
    <lineage>
        <taxon>Eukaryota</taxon>
        <taxon>Fungi</taxon>
        <taxon>Dikarya</taxon>
        <taxon>Basidiomycota</taxon>
        <taxon>Agaricomycotina</taxon>
        <taxon>Agaricomycetes</taxon>
        <taxon>Agaricomycetidae</taxon>
        <taxon>Boletales</taxon>
        <taxon>Coniophorineae</taxon>
        <taxon>Coniophoraceae</taxon>
        <taxon>Coniophora</taxon>
    </lineage>
</organism>
<dbReference type="InterPro" id="IPR029063">
    <property type="entry name" value="SAM-dependent_MTases_sf"/>
</dbReference>
<dbReference type="CDD" id="cd02440">
    <property type="entry name" value="AdoMet_MTases"/>
    <property type="match status" value="1"/>
</dbReference>
<dbReference type="GeneID" id="19199223"/>
<proteinExistence type="predicted"/>
<dbReference type="Gene3D" id="3.40.50.150">
    <property type="entry name" value="Vaccinia Virus protein VP39"/>
    <property type="match status" value="1"/>
</dbReference>
<dbReference type="OrthoDB" id="194386at2759"/>
<dbReference type="PANTHER" id="PTHR14614">
    <property type="entry name" value="HEPATOCELLULAR CARCINOMA-ASSOCIATED ANTIGEN"/>
    <property type="match status" value="1"/>
</dbReference>
<dbReference type="Pfam" id="PF10294">
    <property type="entry name" value="Methyltransf_16"/>
    <property type="match status" value="1"/>
</dbReference>
<dbReference type="InterPro" id="IPR019410">
    <property type="entry name" value="Methyltransf_16"/>
</dbReference>
<evidence type="ECO:0000313" key="2">
    <source>
        <dbReference type="Proteomes" id="UP000053558"/>
    </source>
</evidence>
<accession>A0A5M3N729</accession>
<protein>
    <recommendedName>
        <fullName evidence="3">S-adenosyl-L-methionine-dependent methyltransferase</fullName>
    </recommendedName>
</protein>
<dbReference type="AlphaFoldDB" id="A0A5M3N729"/>
<dbReference type="EMBL" id="JH711573">
    <property type="protein sequence ID" value="EIW87126.1"/>
    <property type="molecule type" value="Genomic_DNA"/>
</dbReference>
<dbReference type="OMA" id="RCQNNIR"/>
<dbReference type="PANTHER" id="PTHR14614:SF130">
    <property type="entry name" value="PROTEIN-LYSINE N-METHYLTRANSFERASE EEF2KMT"/>
    <property type="match status" value="1"/>
</dbReference>
<comment type="caution">
    <text evidence="1">The sequence shown here is derived from an EMBL/GenBank/DDBJ whole genome shotgun (WGS) entry which is preliminary data.</text>
</comment>